<dbReference type="InterPro" id="IPR001680">
    <property type="entry name" value="WD40_rpt"/>
</dbReference>
<dbReference type="PANTHER" id="PTHR44129">
    <property type="entry name" value="WD REPEAT-CONTAINING PROTEIN POP1"/>
    <property type="match status" value="1"/>
</dbReference>
<dbReference type="PROSITE" id="PS50082">
    <property type="entry name" value="WD_REPEATS_2"/>
    <property type="match status" value="6"/>
</dbReference>
<protein>
    <submittedName>
        <fullName evidence="4">PQQ-binding-like beta-propeller repeat protein</fullName>
    </submittedName>
</protein>
<dbReference type="InterPro" id="IPR027417">
    <property type="entry name" value="P-loop_NTPase"/>
</dbReference>
<evidence type="ECO:0000256" key="1">
    <source>
        <dbReference type="ARBA" id="ARBA00022574"/>
    </source>
</evidence>
<evidence type="ECO:0000256" key="3">
    <source>
        <dbReference type="PROSITE-ProRule" id="PRU00221"/>
    </source>
</evidence>
<feature type="repeat" description="WD" evidence="3">
    <location>
        <begin position="222"/>
        <end position="245"/>
    </location>
</feature>
<evidence type="ECO:0000256" key="2">
    <source>
        <dbReference type="ARBA" id="ARBA00022737"/>
    </source>
</evidence>
<comment type="caution">
    <text evidence="4">The sequence shown here is derived from an EMBL/GenBank/DDBJ whole genome shotgun (WGS) entry which is preliminary data.</text>
</comment>
<dbReference type="InterPro" id="IPR015943">
    <property type="entry name" value="WD40/YVTN_repeat-like_dom_sf"/>
</dbReference>
<feature type="repeat" description="WD" evidence="3">
    <location>
        <begin position="131"/>
        <end position="157"/>
    </location>
</feature>
<gene>
    <name evidence="4" type="ORF">FLX08_18305</name>
</gene>
<dbReference type="SUPFAM" id="SSF50978">
    <property type="entry name" value="WD40 repeat-like"/>
    <property type="match status" value="1"/>
</dbReference>
<accession>A0A544YTA4</accession>
<dbReference type="Pfam" id="PF00400">
    <property type="entry name" value="WD40"/>
    <property type="match status" value="6"/>
</dbReference>
<dbReference type="SMART" id="SM00320">
    <property type="entry name" value="WD40"/>
    <property type="match status" value="7"/>
</dbReference>
<proteinExistence type="predicted"/>
<dbReference type="PROSITE" id="PS00678">
    <property type="entry name" value="WD_REPEATS_1"/>
    <property type="match status" value="1"/>
</dbReference>
<dbReference type="InterPro" id="IPR020472">
    <property type="entry name" value="WD40_PAC1"/>
</dbReference>
<dbReference type="InterPro" id="IPR036322">
    <property type="entry name" value="WD40_repeat_dom_sf"/>
</dbReference>
<reference evidence="4 5" key="1">
    <citation type="submission" date="2019-07" db="EMBL/GenBank/DDBJ databases">
        <title>Microbispora hainanensis DSM 45428.</title>
        <authorList>
            <person name="Thawai C."/>
        </authorList>
    </citation>
    <scope>NUCLEOTIDE SEQUENCE [LARGE SCALE GENOMIC DNA]</scope>
    <source>
        <strain evidence="4 5">DSM 45428</strain>
    </source>
</reference>
<dbReference type="InterPro" id="IPR019775">
    <property type="entry name" value="WD40_repeat_CS"/>
</dbReference>
<keyword evidence="2" id="KW-0677">Repeat</keyword>
<dbReference type="InterPro" id="IPR050349">
    <property type="entry name" value="WD_LIS1/nudF_dynein_reg"/>
</dbReference>
<organism evidence="4 5">
    <name type="scientific">Microbispora hainanensis</name>
    <dbReference type="NCBI Taxonomy" id="568844"/>
    <lineage>
        <taxon>Bacteria</taxon>
        <taxon>Bacillati</taxon>
        <taxon>Actinomycetota</taxon>
        <taxon>Actinomycetes</taxon>
        <taxon>Streptosporangiales</taxon>
        <taxon>Streptosporangiaceae</taxon>
        <taxon>Microbispora</taxon>
    </lineage>
</organism>
<dbReference type="SUPFAM" id="SSF52540">
    <property type="entry name" value="P-loop containing nucleoside triphosphate hydrolases"/>
    <property type="match status" value="1"/>
</dbReference>
<sequence>MSALRLPGDSPDGRFDRFDRDLLAVLALLPEWTRDLARRVLPSLPLLATASHDGTVRVWGAATGAELRRLNERAYAVRSVEAIPSDDGILLASAGDNRMVRIWNAATGEELRRLDGRTRAVWRLCSFPLDDRTLLATASFNESVRLWDPTTGEELRRLKGDTRTVRGLCSFPLDGRTLLATASADATVRLWDPATGEELHRLGSHIGPVWQVGSFSLGGRTLLATAGDDGHVRIWNPVSGEQLSHHSSHRGPARDVCAVPLGPRTLLASGGDDGRILIWDPDTGIVVQEKRHTHGGVYGVCVLPLGGRTLVAWSSSNGTVGVVDPLTGEEVQRMESHGGTAWAVCAFPRPGTAPLGELEDAGVIEQQQALGTFWVRDRVRAELAEHLRGFPVDPEIIAPFVTNPLWLSVTRTHRHDQSGMSLVKAVDERASEGDFAATAQLIACAEAVGTVAAGSLAGAARRARWRVDLFYRQQDDAHHLQHYVRRPLIEKEIAALFNDDVHWTLHLLGMGGVGKTMVIRYLASGRFAADRGLLAPLVARVDFDHLDPRYPEDRPAELLLALGQELLPYLATRDDEALYREFVDAADRLHEECARERSDAALVEELLAQTVEAFAAALRNPKRPILLVLDTCEELAKLYLPGASAPALRRTFQILSSLHAAAPALRVVLAGRRWLVEPPTPNLATGGPLLEARPFVRVVEVGGFTPAEAEDYLKVRRVPARWAEVLLARSRQGNRHNPFDLAAYASWVLTDPSLEPSALERLGRDPYVEQRIIGRLPSTGLKAVLGVAAELGRFDRELGELTMGGPAFDQLAAQEWVRVVSWTPEGRPRVVEIDENLLPRLHVAMAGRYPVDREKIGRTAATLLVQANLIDLPVETVEIAVRLLPVEEAADLWAVLESRIVAEGAWGWASQVAPRALAAEALRAHEEDATIRAAILATQAAAHLHLGQRTDLLRLWQAVGNSATRHPSPEQRLVLAARAALGRITAGSTEESPDQVLDRFGDAAPPDAILAADEAWLLARDEVGRRPPGDPVQNSLQVIRYILAGKYQAAAEYDLAPEGSATYSRGCRDWLPPRDLDANVWTVRLFAAWMAGKVWTDEEAIHEKISGVLPRLGDIDAERMASVGLRLLLAQGMVDVRLLTIVEQSERYVPGRWPIRWIHHRIRPLIVQLAECWDVLGQPERAADLLRDRIEAAVQTADDPDTVDECQLMLLRLCRRNRTTELFPSIRRVALSGSPRVRAEAWLVLTLVEGARPAKVQDAGSFHGFYQCADPNESLPHHALPEAEPGIAPAESAADISEMLGRPPRFKGFVCDPELMLRLGRPMSFADGERGRAFLYVGESLAMRDPHQGSLLLRQAARLLRAGQCAPYAEQAGILSSLAVIRAGGQAYVDSHGPLRPPWQDRRRAIEEYPFPTVQSSSPELHLRGALPIRTGTATLATSWAHEPIVVVPPGRELDEARLREAIRGEPRARLVAVQVSHDQDLAPWEQWAGLAAQDRRRLVAFRWQPGGPWPHGSFEGIHYYGPEQLARTERGLDGRLLPDSCCVGTPVRTAAGWHIRIADRDGGSSSSRQNLLRPAPADRTGVFFLMADPVDGPPRPLGKLRTGFVALAREIVDVNDATAILIVPPLPDETAAQVVQIMLTLRAPIVPLQIINLTREVKRLIAQHEHDDGEDLPSRDVILYLRLPEETSL</sequence>
<feature type="repeat" description="WD" evidence="3">
    <location>
        <begin position="178"/>
        <end position="201"/>
    </location>
</feature>
<keyword evidence="1 3" id="KW-0853">WD repeat</keyword>
<name>A0A544YTA4_9ACTN</name>
<feature type="repeat" description="WD" evidence="3">
    <location>
        <begin position="42"/>
        <end position="69"/>
    </location>
</feature>
<dbReference type="PRINTS" id="PR00320">
    <property type="entry name" value="GPROTEINBRPT"/>
</dbReference>
<feature type="repeat" description="WD" evidence="3">
    <location>
        <begin position="266"/>
        <end position="289"/>
    </location>
</feature>
<dbReference type="Gene3D" id="2.130.10.10">
    <property type="entry name" value="YVTN repeat-like/Quinoprotein amine dehydrogenase"/>
    <property type="match status" value="2"/>
</dbReference>
<evidence type="ECO:0000313" key="5">
    <source>
        <dbReference type="Proteomes" id="UP000316541"/>
    </source>
</evidence>
<evidence type="ECO:0000313" key="4">
    <source>
        <dbReference type="EMBL" id="TQS19752.1"/>
    </source>
</evidence>
<feature type="repeat" description="WD" evidence="3">
    <location>
        <begin position="70"/>
        <end position="113"/>
    </location>
</feature>
<dbReference type="Proteomes" id="UP000316541">
    <property type="component" value="Unassembled WGS sequence"/>
</dbReference>
<dbReference type="EMBL" id="VIRM01000021">
    <property type="protein sequence ID" value="TQS19752.1"/>
    <property type="molecule type" value="Genomic_DNA"/>
</dbReference>
<dbReference type="RefSeq" id="WP_142620090.1">
    <property type="nucleotide sequence ID" value="NZ_VIRM01000021.1"/>
</dbReference>
<dbReference type="CDD" id="cd00200">
    <property type="entry name" value="WD40"/>
    <property type="match status" value="1"/>
</dbReference>